<comment type="caution">
    <text evidence="4">The sequence shown here is derived from an EMBL/GenBank/DDBJ whole genome shotgun (WGS) entry which is preliminary data.</text>
</comment>
<dbReference type="OrthoDB" id="8610903at2"/>
<dbReference type="Pfam" id="PF14258">
    <property type="entry name" value="DUF4350"/>
    <property type="match status" value="1"/>
</dbReference>
<protein>
    <recommendedName>
        <fullName evidence="3">DUF4350 domain-containing protein</fullName>
    </recommendedName>
</protein>
<keyword evidence="2" id="KW-1133">Transmembrane helix</keyword>
<reference evidence="5" key="1">
    <citation type="submission" date="2016-05" db="EMBL/GenBank/DDBJ databases">
        <title>Draft genome of Corynebacterium afermentans subsp. afermentans LCDC 88199T.</title>
        <authorList>
            <person name="Bernier A.-M."/>
            <person name="Bernard K."/>
        </authorList>
    </citation>
    <scope>NUCLEOTIDE SEQUENCE [LARGE SCALE GENOMIC DNA]</scope>
    <source>
        <strain evidence="5">NML130454</strain>
    </source>
</reference>
<keyword evidence="5" id="KW-1185">Reference proteome</keyword>
<feature type="transmembrane region" description="Helical" evidence="2">
    <location>
        <begin position="324"/>
        <end position="341"/>
    </location>
</feature>
<feature type="transmembrane region" description="Helical" evidence="2">
    <location>
        <begin position="6"/>
        <end position="26"/>
    </location>
</feature>
<dbReference type="EMBL" id="LXSQ01000030">
    <property type="protein sequence ID" value="OAM36421.1"/>
    <property type="molecule type" value="Genomic_DNA"/>
</dbReference>
<proteinExistence type="predicted"/>
<dbReference type="InterPro" id="IPR025646">
    <property type="entry name" value="DUF4350"/>
</dbReference>
<dbReference type="Proteomes" id="UP000077726">
    <property type="component" value="Unassembled WGS sequence"/>
</dbReference>
<organism evidence="4 5">
    <name type="scientific">Eikenella halliae</name>
    <dbReference type="NCBI Taxonomy" id="1795832"/>
    <lineage>
        <taxon>Bacteria</taxon>
        <taxon>Pseudomonadati</taxon>
        <taxon>Pseudomonadota</taxon>
        <taxon>Betaproteobacteria</taxon>
        <taxon>Neisseriales</taxon>
        <taxon>Neisseriaceae</taxon>
        <taxon>Eikenella</taxon>
    </lineage>
</organism>
<dbReference type="AlphaFoldDB" id="A0A1B6VT02"/>
<name>A0A1B6VT02_9NEIS</name>
<sequence length="455" mass="51489">MKNLRSILIGLTAILLIGGLIAVAGLSKQESKTWQSLDPQQEMREGSLYALKTLLTRYGVENIQHERSMFGLEKLNSYDNNRLLIVADNRLRDKEDAERLLEWVGRGNHLVMALPSYADDNPLKAEDKSNDTEDDGDTQNFRQTMLRRLQIGTVEREETDGKTLPNLPACVKAAEQRREAARQVGDEVALQIDQHCNAGLSSIQLPEGATIETFTGSEYSSGNGWAAKDGKLVMFQGKNAYGAVQTIRVRYGNGSVLLTWNENWLGNPSSPDIDRNHLALYDHPYLAVYLAQGKDGILLAEKVYPSSYNDAEPMLWKMLKAQPILFAVVLAAAAVLLWRIIVRVGVVRQLPPAPERYLNQHLLAQGQFLTRHLSRRAILSDMQRRLLEGLQQRHPAWKQMSSRKQLEFLCAQTKLPPSVVEPWLTPLPEQVNLVQWLQMLAAHQRIVRKINRSWY</sequence>
<feature type="domain" description="DUF4350" evidence="3">
    <location>
        <begin position="49"/>
        <end position="183"/>
    </location>
</feature>
<evidence type="ECO:0000313" key="5">
    <source>
        <dbReference type="Proteomes" id="UP000077726"/>
    </source>
</evidence>
<feature type="region of interest" description="Disordered" evidence="1">
    <location>
        <begin position="118"/>
        <end position="138"/>
    </location>
</feature>
<dbReference type="RefSeq" id="WP_064090704.1">
    <property type="nucleotide sequence ID" value="NZ_LXSQ01000030.1"/>
</dbReference>
<evidence type="ECO:0000313" key="4">
    <source>
        <dbReference type="EMBL" id="OAM36421.1"/>
    </source>
</evidence>
<evidence type="ECO:0000259" key="3">
    <source>
        <dbReference type="Pfam" id="PF14258"/>
    </source>
</evidence>
<feature type="compositionally biased region" description="Basic and acidic residues" evidence="1">
    <location>
        <begin position="121"/>
        <end position="131"/>
    </location>
</feature>
<evidence type="ECO:0000256" key="1">
    <source>
        <dbReference type="SAM" id="MobiDB-lite"/>
    </source>
</evidence>
<dbReference type="STRING" id="1795832.A7Q00_11685"/>
<keyword evidence="2" id="KW-0472">Membrane</keyword>
<keyword evidence="2" id="KW-0812">Transmembrane</keyword>
<accession>A0A1B6VT02</accession>
<evidence type="ECO:0000256" key="2">
    <source>
        <dbReference type="SAM" id="Phobius"/>
    </source>
</evidence>
<gene>
    <name evidence="4" type="ORF">A7Q00_11685</name>
</gene>